<organism evidence="3 4">
    <name type="scientific">Geomicrobium sediminis</name>
    <dbReference type="NCBI Taxonomy" id="1347788"/>
    <lineage>
        <taxon>Bacteria</taxon>
        <taxon>Bacillati</taxon>
        <taxon>Bacillota</taxon>
        <taxon>Bacilli</taxon>
        <taxon>Bacillales</taxon>
        <taxon>Geomicrobium</taxon>
    </lineage>
</organism>
<evidence type="ECO:0000313" key="4">
    <source>
        <dbReference type="Proteomes" id="UP000741863"/>
    </source>
</evidence>
<feature type="signal peptide" evidence="2">
    <location>
        <begin position="1"/>
        <end position="19"/>
    </location>
</feature>
<comment type="caution">
    <text evidence="3">The sequence shown here is derived from an EMBL/GenBank/DDBJ whole genome shotgun (WGS) entry which is preliminary data.</text>
</comment>
<name>A0ABS2PEM2_9BACL</name>
<keyword evidence="2" id="KW-0732">Signal</keyword>
<evidence type="ECO:0000313" key="3">
    <source>
        <dbReference type="EMBL" id="MBM7633737.1"/>
    </source>
</evidence>
<dbReference type="EMBL" id="JAFBEC010000008">
    <property type="protein sequence ID" value="MBM7633737.1"/>
    <property type="molecule type" value="Genomic_DNA"/>
</dbReference>
<keyword evidence="4" id="KW-1185">Reference proteome</keyword>
<dbReference type="Pfam" id="PF14181">
    <property type="entry name" value="YqfQ"/>
    <property type="match status" value="1"/>
</dbReference>
<reference evidence="3 4" key="1">
    <citation type="submission" date="2021-01" db="EMBL/GenBank/DDBJ databases">
        <title>Genomic Encyclopedia of Type Strains, Phase IV (KMG-IV): sequencing the most valuable type-strain genomes for metagenomic binning, comparative biology and taxonomic classification.</title>
        <authorList>
            <person name="Goeker M."/>
        </authorList>
    </citation>
    <scope>NUCLEOTIDE SEQUENCE [LARGE SCALE GENOMIC DNA]</scope>
    <source>
        <strain evidence="3 4">DSM 25540</strain>
    </source>
</reference>
<sequence length="176" mass="18977">MYGYPPMPLPMGPPMSALAARSALPMASAFPFAGGAAPAAMGGALSSGLGGSALASGGGALASISRFMPIIQGGAKWIPVIRRYGPMVRQIPGVVRQVNQMRRNSRQSPLANNEQELMIEESQQFEPPLQDDRIESEHTQFVDSHEHVNETSDIDLSQTRANQWYTGDDPPPKLYI</sequence>
<feature type="compositionally biased region" description="Polar residues" evidence="1">
    <location>
        <begin position="154"/>
        <end position="165"/>
    </location>
</feature>
<gene>
    <name evidence="3" type="ORF">JOD17_002833</name>
</gene>
<evidence type="ECO:0000256" key="2">
    <source>
        <dbReference type="SAM" id="SignalP"/>
    </source>
</evidence>
<dbReference type="RefSeq" id="WP_204698449.1">
    <property type="nucleotide sequence ID" value="NZ_JAFBEC010000008.1"/>
</dbReference>
<feature type="chain" id="PRO_5047132345" evidence="2">
    <location>
        <begin position="20"/>
        <end position="176"/>
    </location>
</feature>
<accession>A0ABS2PEM2</accession>
<dbReference type="InterPro" id="IPR025571">
    <property type="entry name" value="YqfQ"/>
</dbReference>
<feature type="region of interest" description="Disordered" evidence="1">
    <location>
        <begin position="143"/>
        <end position="176"/>
    </location>
</feature>
<evidence type="ECO:0000256" key="1">
    <source>
        <dbReference type="SAM" id="MobiDB-lite"/>
    </source>
</evidence>
<dbReference type="Proteomes" id="UP000741863">
    <property type="component" value="Unassembled WGS sequence"/>
</dbReference>
<proteinExistence type="predicted"/>
<protein>
    <submittedName>
        <fullName evidence="3">Spore protein YtfJ</fullName>
    </submittedName>
</protein>